<keyword evidence="2" id="KW-0732">Signal</keyword>
<reference evidence="3 4" key="1">
    <citation type="submission" date="2019-05" db="EMBL/GenBank/DDBJ databases">
        <title>Another draft genome of Portunus trituberculatus and its Hox gene families provides insights of decapod evolution.</title>
        <authorList>
            <person name="Jeong J.-H."/>
            <person name="Song I."/>
            <person name="Kim S."/>
            <person name="Choi T."/>
            <person name="Kim D."/>
            <person name="Ryu S."/>
            <person name="Kim W."/>
        </authorList>
    </citation>
    <scope>NUCLEOTIDE SEQUENCE [LARGE SCALE GENOMIC DNA]</scope>
    <source>
        <tissue evidence="3">Muscle</tissue>
    </source>
</reference>
<organism evidence="3 4">
    <name type="scientific">Portunus trituberculatus</name>
    <name type="common">Swimming crab</name>
    <name type="synonym">Neptunus trituberculatus</name>
    <dbReference type="NCBI Taxonomy" id="210409"/>
    <lineage>
        <taxon>Eukaryota</taxon>
        <taxon>Metazoa</taxon>
        <taxon>Ecdysozoa</taxon>
        <taxon>Arthropoda</taxon>
        <taxon>Crustacea</taxon>
        <taxon>Multicrustacea</taxon>
        <taxon>Malacostraca</taxon>
        <taxon>Eumalacostraca</taxon>
        <taxon>Eucarida</taxon>
        <taxon>Decapoda</taxon>
        <taxon>Pleocyemata</taxon>
        <taxon>Brachyura</taxon>
        <taxon>Eubrachyura</taxon>
        <taxon>Portunoidea</taxon>
        <taxon>Portunidae</taxon>
        <taxon>Portuninae</taxon>
        <taxon>Portunus</taxon>
    </lineage>
</organism>
<proteinExistence type="predicted"/>
<accession>A0A5B7D0S6</accession>
<feature type="signal peptide" evidence="2">
    <location>
        <begin position="1"/>
        <end position="15"/>
    </location>
</feature>
<evidence type="ECO:0000256" key="1">
    <source>
        <dbReference type="SAM" id="MobiDB-lite"/>
    </source>
</evidence>
<dbReference type="Proteomes" id="UP000324222">
    <property type="component" value="Unassembled WGS sequence"/>
</dbReference>
<gene>
    <name evidence="3" type="ORF">E2C01_006065</name>
</gene>
<evidence type="ECO:0000313" key="4">
    <source>
        <dbReference type="Proteomes" id="UP000324222"/>
    </source>
</evidence>
<keyword evidence="4" id="KW-1185">Reference proteome</keyword>
<feature type="region of interest" description="Disordered" evidence="1">
    <location>
        <begin position="123"/>
        <end position="145"/>
    </location>
</feature>
<dbReference type="AlphaFoldDB" id="A0A5B7D0S6"/>
<name>A0A5B7D0S6_PORTR</name>
<comment type="caution">
    <text evidence="3">The sequence shown here is derived from an EMBL/GenBank/DDBJ whole genome shotgun (WGS) entry which is preliminary data.</text>
</comment>
<feature type="compositionally biased region" description="Polar residues" evidence="1">
    <location>
        <begin position="128"/>
        <end position="145"/>
    </location>
</feature>
<dbReference type="EMBL" id="VSRR010000274">
    <property type="protein sequence ID" value="MPC13333.1"/>
    <property type="molecule type" value="Genomic_DNA"/>
</dbReference>
<feature type="chain" id="PRO_5022838926" description="Reverse transcriptase/retrotransposon-derived protein RNase H-like domain-containing protein" evidence="2">
    <location>
        <begin position="16"/>
        <end position="145"/>
    </location>
</feature>
<evidence type="ECO:0000313" key="3">
    <source>
        <dbReference type="EMBL" id="MPC13333.1"/>
    </source>
</evidence>
<evidence type="ECO:0000256" key="2">
    <source>
        <dbReference type="SAM" id="SignalP"/>
    </source>
</evidence>
<sequence>MRESLLGRLNFVVLALSLGNLKHCKLMREVKRYTRSTNVTIPRPVTPSSSPPAVSLAPIRGPSAVGTVVSTPPHITMATDASEVGNLAITLFASHDIARLPLYISFSPAGPGMVQETGEMPLLRAESPRTSASASASVTPQKRSG</sequence>
<protein>
    <recommendedName>
        <fullName evidence="5">Reverse transcriptase/retrotransposon-derived protein RNase H-like domain-containing protein</fullName>
    </recommendedName>
</protein>
<evidence type="ECO:0008006" key="5">
    <source>
        <dbReference type="Google" id="ProtNLM"/>
    </source>
</evidence>